<reference evidence="3 4" key="1">
    <citation type="submission" date="2017-12" db="EMBL/GenBank/DDBJ databases">
        <title>Mesoplasma syrphidae YJS, Complete Genome.</title>
        <authorList>
            <person name="Knight T.F."/>
            <person name="Citino T."/>
            <person name="Rubinstein R."/>
            <person name="Neuschaefer Z."/>
        </authorList>
    </citation>
    <scope>NUCLEOTIDE SEQUENCE [LARGE SCALE GENOMIC DNA]</scope>
    <source>
        <strain evidence="3 4">YJS</strain>
    </source>
</reference>
<feature type="transmembrane region" description="Helical" evidence="1">
    <location>
        <begin position="12"/>
        <end position="34"/>
    </location>
</feature>
<dbReference type="OrthoDB" id="394310at2"/>
<evidence type="ECO:0000313" key="3">
    <source>
        <dbReference type="EMBL" id="AUF83768.1"/>
    </source>
</evidence>
<keyword evidence="1" id="KW-0472">Membrane</keyword>
<protein>
    <submittedName>
        <fullName evidence="3">Phosphatase PAP2 family protein</fullName>
    </submittedName>
</protein>
<evidence type="ECO:0000259" key="2">
    <source>
        <dbReference type="Pfam" id="PF01569"/>
    </source>
</evidence>
<proteinExistence type="predicted"/>
<keyword evidence="1" id="KW-0812">Transmembrane</keyword>
<dbReference type="EMBL" id="CP025257">
    <property type="protein sequence ID" value="AUF83768.1"/>
    <property type="molecule type" value="Genomic_DNA"/>
</dbReference>
<feature type="transmembrane region" description="Helical" evidence="1">
    <location>
        <begin position="99"/>
        <end position="123"/>
    </location>
</feature>
<feature type="transmembrane region" description="Helical" evidence="1">
    <location>
        <begin position="348"/>
        <end position="366"/>
    </location>
</feature>
<feature type="transmembrane region" description="Helical" evidence="1">
    <location>
        <begin position="188"/>
        <end position="204"/>
    </location>
</feature>
<dbReference type="InterPro" id="IPR000326">
    <property type="entry name" value="PAP2/HPO"/>
</dbReference>
<feature type="transmembrane region" description="Helical" evidence="1">
    <location>
        <begin position="289"/>
        <end position="308"/>
    </location>
</feature>
<dbReference type="SUPFAM" id="SSF48317">
    <property type="entry name" value="Acid phosphatase/Vanadium-dependent haloperoxidase"/>
    <property type="match status" value="1"/>
</dbReference>
<name>A0A2K9BZH9_9MOLU</name>
<feature type="transmembrane region" description="Helical" evidence="1">
    <location>
        <begin position="54"/>
        <end position="78"/>
    </location>
</feature>
<gene>
    <name evidence="3" type="ORF">CXP39_03080</name>
</gene>
<dbReference type="InterPro" id="IPR036938">
    <property type="entry name" value="PAP2/HPO_sf"/>
</dbReference>
<dbReference type="KEGG" id="msyr:CXP39_03080"/>
<organism evidence="3 4">
    <name type="scientific">Mesoplasma syrphidae</name>
    <dbReference type="NCBI Taxonomy" id="225999"/>
    <lineage>
        <taxon>Bacteria</taxon>
        <taxon>Bacillati</taxon>
        <taxon>Mycoplasmatota</taxon>
        <taxon>Mollicutes</taxon>
        <taxon>Entomoplasmatales</taxon>
        <taxon>Entomoplasmataceae</taxon>
        <taxon>Mesoplasma</taxon>
    </lineage>
</organism>
<feature type="transmembrane region" description="Helical" evidence="1">
    <location>
        <begin position="143"/>
        <end position="168"/>
    </location>
</feature>
<feature type="domain" description="Phosphatidic acid phosphatase type 2/haloperoxidase" evidence="2">
    <location>
        <begin position="202"/>
        <end position="369"/>
    </location>
</feature>
<sequence length="473" mass="55821">MLLRKHKQQKSKIYISLAILFIISLIVFIIATFYDQRLSAFFAKGIEYEAVKWWIGIFDEFGLFQPIVLMFIPIFVILETRVYYKKISNKKIQQRYRSLIGIWYTIFFVGWFSISIIALWLIYGKNMDMGAGPGIDPKIMGTWIYRFVGRAIALGTISIVMVGVMIYLRISFSKRNDVLSGEYWVDSIKIMVFVVALFVIVFFIKQTTGRPFYYNTIFDDGVKNELLELMQKNGIDNAHDILEKNYDRWSQANYLPWYKINGNFFTNFKFWQPWGNHLGGPNHWGDRDFPSGHTVSMFSLISLMIYFIGKNKPQISLAKYFFISFWILNLVAMNLMLVVYRFHWVTDTTFSVMLGIIVIVITNKTVGKSIRKPIVQYDNKNEIFLSSILVKFKNAKAQVYIVKYGKKHLVKQFRPRLNSRRGAPRVIMKKIIKYAETKYQLSYDKVEFVYFNETFENHEYKAWISEFKEITFI</sequence>
<keyword evidence="1" id="KW-1133">Transmembrane helix</keyword>
<keyword evidence="4" id="KW-1185">Reference proteome</keyword>
<dbReference type="CDD" id="cd01610">
    <property type="entry name" value="PAP2_like"/>
    <property type="match status" value="1"/>
</dbReference>
<accession>A0A2K9BZH9</accession>
<dbReference type="Gene3D" id="1.20.144.10">
    <property type="entry name" value="Phosphatidic acid phosphatase type 2/haloperoxidase"/>
    <property type="match status" value="1"/>
</dbReference>
<dbReference type="Pfam" id="PF01569">
    <property type="entry name" value="PAP2"/>
    <property type="match status" value="1"/>
</dbReference>
<dbReference type="AlphaFoldDB" id="A0A2K9BZH9"/>
<evidence type="ECO:0000256" key="1">
    <source>
        <dbReference type="SAM" id="Phobius"/>
    </source>
</evidence>
<feature type="transmembrane region" description="Helical" evidence="1">
    <location>
        <begin position="320"/>
        <end position="342"/>
    </location>
</feature>
<evidence type="ECO:0000313" key="4">
    <source>
        <dbReference type="Proteomes" id="UP000233419"/>
    </source>
</evidence>
<dbReference type="Proteomes" id="UP000233419">
    <property type="component" value="Chromosome"/>
</dbReference>
<dbReference type="RefSeq" id="WP_027048584.1">
    <property type="nucleotide sequence ID" value="NZ_CP025257.1"/>
</dbReference>